<evidence type="ECO:0000256" key="2">
    <source>
        <dbReference type="SAM" id="MobiDB-lite"/>
    </source>
</evidence>
<feature type="region of interest" description="Disordered" evidence="2">
    <location>
        <begin position="460"/>
        <end position="506"/>
    </location>
</feature>
<evidence type="ECO:0000313" key="3">
    <source>
        <dbReference type="EMBL" id="CCH66758.1"/>
    </source>
</evidence>
<dbReference type="AlphaFoldDB" id="M1WZF9"/>
<keyword evidence="1" id="KW-0175">Coiled coil</keyword>
<dbReference type="OrthoDB" id="419021at2"/>
<proteinExistence type="predicted"/>
<dbReference type="RefSeq" id="WP_008232557.1">
    <property type="nucleotide sequence ID" value="NZ_CAIY01000027.1"/>
</dbReference>
<feature type="coiled-coil region" evidence="1">
    <location>
        <begin position="175"/>
        <end position="230"/>
    </location>
</feature>
<dbReference type="STRING" id="1165094.RINTHH_6030"/>
<dbReference type="Proteomes" id="UP000053051">
    <property type="component" value="Unassembled WGS sequence"/>
</dbReference>
<comment type="caution">
    <text evidence="3">The sequence shown here is derived from an EMBL/GenBank/DDBJ whole genome shotgun (WGS) entry which is preliminary data.</text>
</comment>
<keyword evidence="4" id="KW-1185">Reference proteome</keyword>
<dbReference type="EMBL" id="CAIY01000027">
    <property type="protein sequence ID" value="CCH66758.1"/>
    <property type="molecule type" value="Genomic_DNA"/>
</dbReference>
<protein>
    <submittedName>
        <fullName evidence="3">Uncharacterized protein</fullName>
    </submittedName>
</protein>
<evidence type="ECO:0000313" key="4">
    <source>
        <dbReference type="Proteomes" id="UP000053051"/>
    </source>
</evidence>
<feature type="compositionally biased region" description="Low complexity" evidence="2">
    <location>
        <begin position="463"/>
        <end position="472"/>
    </location>
</feature>
<gene>
    <name evidence="3" type="ORF">RINTHH_6030</name>
</gene>
<reference evidence="4" key="2">
    <citation type="submission" date="2016-01" db="EMBL/GenBank/DDBJ databases">
        <title>Diatom-associated endosymboitic cyanobacterium lacks core nitrogen metabolism enzymes.</title>
        <authorList>
            <person name="Hilton J.A."/>
            <person name="Foster R.A."/>
            <person name="Tripp H.J."/>
            <person name="Carter B.J."/>
            <person name="Zehr J.P."/>
            <person name="Villareal T.A."/>
        </authorList>
    </citation>
    <scope>NUCLEOTIDE SEQUENCE [LARGE SCALE GENOMIC DNA]</scope>
    <source>
        <strain evidence="4">HH01</strain>
    </source>
</reference>
<name>M1WZF9_9NOST</name>
<feature type="coiled-coil region" evidence="1">
    <location>
        <begin position="102"/>
        <end position="129"/>
    </location>
</feature>
<sequence>MSEAENPNHKAVNESLNALNSPLSKQVCPFYYVKFQQPMVNSQQPPALGMNDDNEPLTIDISANKGISKTCWFVETDREKQGLSDGESQKSLELNTKLCGEDNDLYQQLKELKQALANTEESLQLQKKRSCITESLFVQQTQELSVAQNQIKTLCTDLDMAVEAVQNAKRQEDLARNYKMHLELSQQRLAQLERECTTMQANYDEQSHQLLQSENNCRELRARLMRQQRQTLQFKAALEKCLDVSVPTTDFLEDINSEVFEHNTNISQLAKTLLFHTQPIQPWSANTESVADDLEHTWEELYLSSDEGRVETTPVQSLHSYCETTLSSSVFEECPAEDSKSNIVSENNIIGNQAWGEKLDFAIQTLLEHQNPSNLSASEIEAITSLESNSSSTYNIHLSPEYEERSDAQSIVEAREMRKSILPAIENADNYSVTTIVEPSELPITEDYWSDVPLVSPSDVLGNSNSDNSWNNYDEEKVSPSPVVYPQRPPKGRKSFASVELPNFPS</sequence>
<evidence type="ECO:0000256" key="1">
    <source>
        <dbReference type="SAM" id="Coils"/>
    </source>
</evidence>
<accession>M1WZF9</accession>
<reference evidence="3 4" key="1">
    <citation type="submission" date="2012-05" db="EMBL/GenBank/DDBJ databases">
        <authorList>
            <person name="Hilton J."/>
        </authorList>
    </citation>
    <scope>NUCLEOTIDE SEQUENCE [LARGE SCALE GENOMIC DNA]</scope>
    <source>
        <strain evidence="3 4">HH01</strain>
    </source>
</reference>
<organism evidence="3 4">
    <name type="scientific">Richelia intracellularis HH01</name>
    <dbReference type="NCBI Taxonomy" id="1165094"/>
    <lineage>
        <taxon>Bacteria</taxon>
        <taxon>Bacillati</taxon>
        <taxon>Cyanobacteriota</taxon>
        <taxon>Cyanophyceae</taxon>
        <taxon>Nostocales</taxon>
        <taxon>Nostocaceae</taxon>
        <taxon>Richelia</taxon>
    </lineage>
</organism>